<keyword evidence="3" id="KW-1185">Reference proteome</keyword>
<reference evidence="2 3" key="1">
    <citation type="journal article" date="2017" name="Genome Biol. Evol.">
        <title>Phytophthora megakarya and P. palmivora, closely related causal agents of cacao black pod rot, underwent increases in genome sizes and gene numbers by different mechanisms.</title>
        <authorList>
            <person name="Ali S.S."/>
            <person name="Shao J."/>
            <person name="Lary D.J."/>
            <person name="Kronmiller B."/>
            <person name="Shen D."/>
            <person name="Strem M.D."/>
            <person name="Amoako-Attah I."/>
            <person name="Akrofi A.Y."/>
            <person name="Begoude B.A."/>
            <person name="Ten Hoopen G.M."/>
            <person name="Coulibaly K."/>
            <person name="Kebe B.I."/>
            <person name="Melnick R.L."/>
            <person name="Guiltinan M.J."/>
            <person name="Tyler B.M."/>
            <person name="Meinhardt L.W."/>
            <person name="Bailey B.A."/>
        </authorList>
    </citation>
    <scope>NUCLEOTIDE SEQUENCE [LARGE SCALE GENOMIC DNA]</scope>
    <source>
        <strain evidence="3">sbr112.9</strain>
    </source>
</reference>
<evidence type="ECO:0000313" key="2">
    <source>
        <dbReference type="EMBL" id="POM62591.1"/>
    </source>
</evidence>
<evidence type="ECO:0008006" key="4">
    <source>
        <dbReference type="Google" id="ProtNLM"/>
    </source>
</evidence>
<gene>
    <name evidence="2" type="ORF">PHPALM_28237</name>
</gene>
<dbReference type="Proteomes" id="UP000237271">
    <property type="component" value="Unassembled WGS sequence"/>
</dbReference>
<dbReference type="AlphaFoldDB" id="A0A2P4XAL1"/>
<accession>A0A2P4XAL1</accession>
<feature type="coiled-coil region" evidence="1">
    <location>
        <begin position="63"/>
        <end position="95"/>
    </location>
</feature>
<evidence type="ECO:0000256" key="1">
    <source>
        <dbReference type="SAM" id="Coils"/>
    </source>
</evidence>
<sequence>MSSGFQFHETEDAQALLQDVLAFLDEDSLNEGENLSPTSVQFSSQNIGDYTKMRRHKVYSPDYERSRREKKKAEREALRSQVTQYETQLELLRLQKPLQNTESRWGWVHAATDEEEKRLKSEKLNHQLKGLLVQQFRVANKFKEMMSHEAGFAQSVLSSCPPCVTPAKLSTFSSLSAMTDHLKSMFSSVRDSTDFVFDSASIFREDVNSIGAIVCSVNLKYDDPIAGSCIELLSSTPLTCNVKSATSMLWKMLLDKEVFGPKSGCYTMKMKQITPSSAQMGYSVSFNVHDASGAVDGVTLMEKIDKDNRSVLVWTSMMVDPEGKPFFRSQVWVSVTKHPTNPENESVVRICSRLSGGHFGVPCDNSSEVNIPVARKHQLMAKSRQERVQLKVMTRAEQQDS</sequence>
<comment type="caution">
    <text evidence="2">The sequence shown here is derived from an EMBL/GenBank/DDBJ whole genome shotgun (WGS) entry which is preliminary data.</text>
</comment>
<dbReference type="OrthoDB" id="124234at2759"/>
<evidence type="ECO:0000313" key="3">
    <source>
        <dbReference type="Proteomes" id="UP000237271"/>
    </source>
</evidence>
<dbReference type="EMBL" id="NCKW01015534">
    <property type="protein sequence ID" value="POM62591.1"/>
    <property type="molecule type" value="Genomic_DNA"/>
</dbReference>
<protein>
    <recommendedName>
        <fullName evidence="4">M96 mating-specific protein family</fullName>
    </recommendedName>
</protein>
<proteinExistence type="predicted"/>
<organism evidence="2 3">
    <name type="scientific">Phytophthora palmivora</name>
    <dbReference type="NCBI Taxonomy" id="4796"/>
    <lineage>
        <taxon>Eukaryota</taxon>
        <taxon>Sar</taxon>
        <taxon>Stramenopiles</taxon>
        <taxon>Oomycota</taxon>
        <taxon>Peronosporomycetes</taxon>
        <taxon>Peronosporales</taxon>
        <taxon>Peronosporaceae</taxon>
        <taxon>Phytophthora</taxon>
    </lineage>
</organism>
<keyword evidence="1" id="KW-0175">Coiled coil</keyword>
<name>A0A2P4XAL1_9STRA</name>